<reference evidence="2" key="1">
    <citation type="submission" date="2021-03" db="EMBL/GenBank/DDBJ databases">
        <authorList>
            <person name="Bekaert M."/>
        </authorList>
    </citation>
    <scope>NUCLEOTIDE SEQUENCE</scope>
</reference>
<gene>
    <name evidence="2" type="ORF">MEDL_48864</name>
</gene>
<protein>
    <recommendedName>
        <fullName evidence="1">DDE-1 domain-containing protein</fullName>
    </recommendedName>
</protein>
<organism evidence="2 3">
    <name type="scientific">Mytilus edulis</name>
    <name type="common">Blue mussel</name>
    <dbReference type="NCBI Taxonomy" id="6550"/>
    <lineage>
        <taxon>Eukaryota</taxon>
        <taxon>Metazoa</taxon>
        <taxon>Spiralia</taxon>
        <taxon>Lophotrochozoa</taxon>
        <taxon>Mollusca</taxon>
        <taxon>Bivalvia</taxon>
        <taxon>Autobranchia</taxon>
        <taxon>Pteriomorphia</taxon>
        <taxon>Mytilida</taxon>
        <taxon>Mytiloidea</taxon>
        <taxon>Mytilidae</taxon>
        <taxon>Mytilinae</taxon>
        <taxon>Mytilus</taxon>
    </lineage>
</organism>
<dbReference type="EMBL" id="CAJPWZ010002351">
    <property type="protein sequence ID" value="CAG2236348.1"/>
    <property type="molecule type" value="Genomic_DNA"/>
</dbReference>
<dbReference type="InterPro" id="IPR004875">
    <property type="entry name" value="DDE_SF_endonuclease_dom"/>
</dbReference>
<proteinExistence type="predicted"/>
<accession>A0A8S3TRX6</accession>
<comment type="caution">
    <text evidence="2">The sequence shown here is derived from an EMBL/GenBank/DDBJ whole genome shotgun (WGS) entry which is preliminary data.</text>
</comment>
<name>A0A8S3TRX6_MYTED</name>
<dbReference type="Pfam" id="PF03184">
    <property type="entry name" value="DDE_1"/>
    <property type="match status" value="1"/>
</dbReference>
<evidence type="ECO:0000313" key="3">
    <source>
        <dbReference type="Proteomes" id="UP000683360"/>
    </source>
</evidence>
<dbReference type="GO" id="GO:0003676">
    <property type="term" value="F:nucleic acid binding"/>
    <property type="evidence" value="ECO:0007669"/>
    <property type="project" value="InterPro"/>
</dbReference>
<feature type="domain" description="DDE-1" evidence="1">
    <location>
        <begin position="53"/>
        <end position="178"/>
    </location>
</feature>
<evidence type="ECO:0000259" key="1">
    <source>
        <dbReference type="Pfam" id="PF03184"/>
    </source>
</evidence>
<dbReference type="Proteomes" id="UP000683360">
    <property type="component" value="Unassembled WGS sequence"/>
</dbReference>
<dbReference type="OrthoDB" id="10043687at2759"/>
<keyword evidence="3" id="KW-1185">Reference proteome</keyword>
<dbReference type="AlphaFoldDB" id="A0A8S3TRX6"/>
<sequence length="181" mass="20755">MASYGYGYTRQEITDLATDFAHTINIKPGNEELTLRWEKNGGLMNGATSGAVSDLGWSNTNIFRQYLTDHFPKYVPGRNNDNIILLLNWHKSHVAVDIIEWAQEDHIIIHILPAQTRHILQPLDVGCYGPLQRTCIYDNKCHKNIRQNYSVITRYKICELACKAYQKALSSENLQSAFRKT</sequence>
<evidence type="ECO:0000313" key="2">
    <source>
        <dbReference type="EMBL" id="CAG2236348.1"/>
    </source>
</evidence>